<accession>A0AAC9LCS8</accession>
<evidence type="ECO:0000313" key="3">
    <source>
        <dbReference type="Proteomes" id="UP000185511"/>
    </source>
</evidence>
<protein>
    <submittedName>
        <fullName evidence="2">Uncharacterized protein</fullName>
    </submittedName>
</protein>
<evidence type="ECO:0000313" key="2">
    <source>
        <dbReference type="EMBL" id="APU15241.1"/>
    </source>
</evidence>
<evidence type="ECO:0000256" key="1">
    <source>
        <dbReference type="SAM" id="MobiDB-lite"/>
    </source>
</evidence>
<proteinExistence type="predicted"/>
<dbReference type="KEGG" id="acad:UA74_15955"/>
<dbReference type="EMBL" id="CP016076">
    <property type="protein sequence ID" value="APU15241.1"/>
    <property type="molecule type" value="Genomic_DNA"/>
</dbReference>
<name>A0AAC9LCS8_9PSEU</name>
<gene>
    <name evidence="2" type="ORF">UA74_15955</name>
</gene>
<sequence length="302" mass="33939">MLGHLALVPHRDDQLTQHAATRRVMADLGDASPAPIMVEAYNEILEPYYHSLWCPRAILMALDQTPDGAPYPMSPQAAAKRLVAQRRQDRRSGARHAVGDDERELTPMERVVLKRLGRWNRSKPPREGFRDAEELAEALNRRSIDQADLLKPAAAASTRDAVLEPFRRPTRADAVRRVRESQDRTRRALASLGSPHLPPPVPKPRAEKLRRAWQDAQDKRAAYHLETDTSAAELLAVQALRQHRADVAAGWVLQDDAVSADLTEAARQALLRHHHQRRRASPFRASMDALDAYLNADGDDHL</sequence>
<dbReference type="Proteomes" id="UP000185511">
    <property type="component" value="Chromosome"/>
</dbReference>
<keyword evidence="3" id="KW-1185">Reference proteome</keyword>
<feature type="compositionally biased region" description="Basic and acidic residues" evidence="1">
    <location>
        <begin position="173"/>
        <end position="186"/>
    </location>
</feature>
<reference evidence="3" key="1">
    <citation type="submission" date="2016-06" db="EMBL/GenBank/DDBJ databases">
        <title>Complete genome sequence of Actinoalloteichus fjordicus DSM 46855 (=ADI127-17), type strain of the new species Actinoalloteichus fjordicus.</title>
        <authorList>
            <person name="Ruckert C."/>
            <person name="Nouioui I."/>
            <person name="Willmese J."/>
            <person name="van Wezel G."/>
            <person name="Klenk H.-P."/>
            <person name="Kalinowski J."/>
            <person name="Zotchev S.B."/>
        </authorList>
    </citation>
    <scope>NUCLEOTIDE SEQUENCE [LARGE SCALE GENOMIC DNA]</scope>
    <source>
        <strain evidence="3">ADI127-7</strain>
    </source>
</reference>
<feature type="region of interest" description="Disordered" evidence="1">
    <location>
        <begin position="173"/>
        <end position="204"/>
    </location>
</feature>
<dbReference type="AlphaFoldDB" id="A0AAC9LCS8"/>
<organism evidence="2 3">
    <name type="scientific">Actinoalloteichus fjordicus</name>
    <dbReference type="NCBI Taxonomy" id="1612552"/>
    <lineage>
        <taxon>Bacteria</taxon>
        <taxon>Bacillati</taxon>
        <taxon>Actinomycetota</taxon>
        <taxon>Actinomycetes</taxon>
        <taxon>Pseudonocardiales</taxon>
        <taxon>Pseudonocardiaceae</taxon>
        <taxon>Actinoalloteichus</taxon>
    </lineage>
</organism>